<organism evidence="1">
    <name type="scientific">marine sediment metagenome</name>
    <dbReference type="NCBI Taxonomy" id="412755"/>
    <lineage>
        <taxon>unclassified sequences</taxon>
        <taxon>metagenomes</taxon>
        <taxon>ecological metagenomes</taxon>
    </lineage>
</organism>
<sequence length="49" mass="5546">MAKRLNASPQEATIWAAAVTSLKMEAEGPFQQTIKEVNNLIQKKYRNLN</sequence>
<name>X1BY22_9ZZZZ</name>
<protein>
    <submittedName>
        <fullName evidence="1">Uncharacterized protein</fullName>
    </submittedName>
</protein>
<gene>
    <name evidence="1" type="ORF">S01H4_32154</name>
</gene>
<evidence type="ECO:0000313" key="1">
    <source>
        <dbReference type="EMBL" id="GAG86002.1"/>
    </source>
</evidence>
<comment type="caution">
    <text evidence="1">The sequence shown here is derived from an EMBL/GenBank/DDBJ whole genome shotgun (WGS) entry which is preliminary data.</text>
</comment>
<accession>X1BY22</accession>
<dbReference type="EMBL" id="BART01016772">
    <property type="protein sequence ID" value="GAG86002.1"/>
    <property type="molecule type" value="Genomic_DNA"/>
</dbReference>
<dbReference type="AlphaFoldDB" id="X1BY22"/>
<dbReference type="Gene3D" id="3.40.1190.20">
    <property type="match status" value="1"/>
</dbReference>
<dbReference type="InterPro" id="IPR029056">
    <property type="entry name" value="Ribokinase-like"/>
</dbReference>
<reference evidence="1" key="1">
    <citation type="journal article" date="2014" name="Front. Microbiol.">
        <title>High frequency of phylogenetically diverse reductive dehalogenase-homologous genes in deep subseafloor sedimentary metagenomes.</title>
        <authorList>
            <person name="Kawai M."/>
            <person name="Futagami T."/>
            <person name="Toyoda A."/>
            <person name="Takaki Y."/>
            <person name="Nishi S."/>
            <person name="Hori S."/>
            <person name="Arai W."/>
            <person name="Tsubouchi T."/>
            <person name="Morono Y."/>
            <person name="Uchiyama I."/>
            <person name="Ito T."/>
            <person name="Fujiyama A."/>
            <person name="Inagaki F."/>
            <person name="Takami H."/>
        </authorList>
    </citation>
    <scope>NUCLEOTIDE SEQUENCE</scope>
    <source>
        <strain evidence="1">Expedition CK06-06</strain>
    </source>
</reference>
<proteinExistence type="predicted"/>